<dbReference type="EMBL" id="JAENIO010000029">
    <property type="protein sequence ID" value="MBK1834667.1"/>
    <property type="molecule type" value="Genomic_DNA"/>
</dbReference>
<sequence>MSSTVGREERLALFQRSALLGDIGRQATVLCELIETADSAELEEMTRLLKQAQDRGNAWDQEVWNELWKQWGRMDPVRCLELAGDGQGMSHGGDYEQMMAGWIEVDRLAAKEWVDSLPRGYAETGVAAYFVAEGDFKNPEEMGAAILEATGDLRIRAASIHRYLDFCVSQPELSLVEAYERTPEELRPLVAGKLAERISYQDPEAAAQWLLAHSDEGGLGSQTFIIVAGKLPASSGLRSKLLSIHQQKAFHE</sequence>
<proteinExistence type="predicted"/>
<name>A0A934RMS1_9BACT</name>
<dbReference type="AlphaFoldDB" id="A0A934RMS1"/>
<keyword evidence="2" id="KW-1185">Reference proteome</keyword>
<dbReference type="Proteomes" id="UP000604083">
    <property type="component" value="Unassembled WGS sequence"/>
</dbReference>
<organism evidence="1 2">
    <name type="scientific">Roseibacillus ishigakijimensis</name>
    <dbReference type="NCBI Taxonomy" id="454146"/>
    <lineage>
        <taxon>Bacteria</taxon>
        <taxon>Pseudomonadati</taxon>
        <taxon>Verrucomicrobiota</taxon>
        <taxon>Verrucomicrobiia</taxon>
        <taxon>Verrucomicrobiales</taxon>
        <taxon>Verrucomicrobiaceae</taxon>
        <taxon>Roseibacillus</taxon>
    </lineage>
</organism>
<accession>A0A934RMS1</accession>
<gene>
    <name evidence="1" type="ORF">JIN78_11395</name>
</gene>
<dbReference type="RefSeq" id="WP_377174562.1">
    <property type="nucleotide sequence ID" value="NZ_JBHUJA010000041.1"/>
</dbReference>
<reference evidence="1" key="1">
    <citation type="submission" date="2021-01" db="EMBL/GenBank/DDBJ databases">
        <title>Modified the classification status of verrucomicrobia.</title>
        <authorList>
            <person name="Feng X."/>
        </authorList>
    </citation>
    <scope>NUCLEOTIDE SEQUENCE</scope>
    <source>
        <strain evidence="1">KCTC 12986</strain>
    </source>
</reference>
<protein>
    <submittedName>
        <fullName evidence="1">Uncharacterized protein</fullName>
    </submittedName>
</protein>
<comment type="caution">
    <text evidence="1">The sequence shown here is derived from an EMBL/GenBank/DDBJ whole genome shotgun (WGS) entry which is preliminary data.</text>
</comment>
<evidence type="ECO:0000313" key="1">
    <source>
        <dbReference type="EMBL" id="MBK1834667.1"/>
    </source>
</evidence>
<evidence type="ECO:0000313" key="2">
    <source>
        <dbReference type="Proteomes" id="UP000604083"/>
    </source>
</evidence>